<sequence length="312" mass="34778">MRISGQCNGVDIHSFAQDKQAASQAHAKRARHWQYSTAIHHPQPPATPQRQTMDMEGLRSMVDAIKKMIGLFDGMINKLRETLSPNPTRFSPGKPGFVPFVPEPRVAPAVVTPVRPSPVMPEYVPGKKPDDIWGGFRQGTDGNCVTVSAIKAAMMRFGQKPRDIFKEVEKTEAGFDVVMRDGFKLQLTHDELQIAARRSAFLGNNRDMLDDAHFLFAASAKRAQLENNDRTAAHSFQQAIRTLNDGEHSREGLMRLGLREHVRNVPLSALLNGMVGTIERRGHSVAVIDGVEELWGRRGRTPYWPETITGLV</sequence>
<dbReference type="Proteomes" id="UP000198600">
    <property type="component" value="Chromosome I"/>
</dbReference>
<evidence type="ECO:0000313" key="1">
    <source>
        <dbReference type="EMBL" id="SDU88642.1"/>
    </source>
</evidence>
<protein>
    <submittedName>
        <fullName evidence="1">Uncharacterized protein</fullName>
    </submittedName>
</protein>
<dbReference type="AlphaFoldDB" id="A0A1H2M6A1"/>
<evidence type="ECO:0000313" key="2">
    <source>
        <dbReference type="Proteomes" id="UP000198600"/>
    </source>
</evidence>
<organism evidence="1 2">
    <name type="scientific">Pseudomonas mucidolens</name>
    <dbReference type="NCBI Taxonomy" id="46679"/>
    <lineage>
        <taxon>Bacteria</taxon>
        <taxon>Pseudomonadati</taxon>
        <taxon>Pseudomonadota</taxon>
        <taxon>Gammaproteobacteria</taxon>
        <taxon>Pseudomonadales</taxon>
        <taxon>Pseudomonadaceae</taxon>
        <taxon>Pseudomonas</taxon>
    </lineage>
</organism>
<gene>
    <name evidence="1" type="ORF">SAMN05216202_1095</name>
</gene>
<keyword evidence="2" id="KW-1185">Reference proteome</keyword>
<accession>A0A1H2M6A1</accession>
<reference evidence="2" key="1">
    <citation type="submission" date="2016-10" db="EMBL/GenBank/DDBJ databases">
        <authorList>
            <person name="Varghese N."/>
            <person name="Submissions S."/>
        </authorList>
    </citation>
    <scope>NUCLEOTIDE SEQUENCE [LARGE SCALE GENOMIC DNA]</scope>
    <source>
        <strain evidence="2">LMG 2223</strain>
    </source>
</reference>
<name>A0A1H2M6A1_9PSED</name>
<proteinExistence type="predicted"/>
<dbReference type="RefSeq" id="WP_130909169.1">
    <property type="nucleotide sequence ID" value="NZ_LS483433.1"/>
</dbReference>
<dbReference type="OrthoDB" id="7023998at2"/>
<dbReference type="EMBL" id="LT629802">
    <property type="protein sequence ID" value="SDU88642.1"/>
    <property type="molecule type" value="Genomic_DNA"/>
</dbReference>
<dbReference type="STRING" id="46679.SAMN05216202_1095"/>